<feature type="region of interest" description="Disordered" evidence="1">
    <location>
        <begin position="414"/>
        <end position="459"/>
    </location>
</feature>
<evidence type="ECO:0000259" key="2">
    <source>
        <dbReference type="Pfam" id="PF12873"/>
    </source>
</evidence>
<feature type="compositionally biased region" description="Low complexity" evidence="1">
    <location>
        <begin position="642"/>
        <end position="654"/>
    </location>
</feature>
<dbReference type="EMBL" id="FMHG01000001">
    <property type="protein sequence ID" value="SCJ67051.1"/>
    <property type="molecule type" value="Genomic_DNA"/>
</dbReference>
<organism evidence="3">
    <name type="scientific">uncultured Anaerotruncus sp</name>
    <dbReference type="NCBI Taxonomy" id="905011"/>
    <lineage>
        <taxon>Bacteria</taxon>
        <taxon>Bacillati</taxon>
        <taxon>Bacillota</taxon>
        <taxon>Clostridia</taxon>
        <taxon>Eubacteriales</taxon>
        <taxon>Oscillospiraceae</taxon>
        <taxon>Anaerotruncus</taxon>
        <taxon>environmental samples</taxon>
    </lineage>
</organism>
<dbReference type="AlphaFoldDB" id="A0A1C6IB97"/>
<gene>
    <name evidence="3" type="ORF">SAMEA3545359_01349</name>
</gene>
<evidence type="ECO:0000313" key="3">
    <source>
        <dbReference type="EMBL" id="SCJ67051.1"/>
    </source>
</evidence>
<feature type="compositionally biased region" description="Low complexity" evidence="1">
    <location>
        <begin position="567"/>
        <end position="607"/>
    </location>
</feature>
<name>A0A1C6IB97_9FIRM</name>
<protein>
    <submittedName>
        <fullName evidence="3">Domain of uncharacterized function (DUF3825)</fullName>
    </submittedName>
</protein>
<feature type="region of interest" description="Disordered" evidence="1">
    <location>
        <begin position="640"/>
        <end position="673"/>
    </location>
</feature>
<accession>A0A1C6IB97</accession>
<dbReference type="InterPro" id="IPR024437">
    <property type="entry name" value="DUF3825"/>
</dbReference>
<reference evidence="3" key="1">
    <citation type="submission" date="2015-09" db="EMBL/GenBank/DDBJ databases">
        <authorList>
            <consortium name="Pathogen Informatics"/>
        </authorList>
    </citation>
    <scope>NUCLEOTIDE SEQUENCE</scope>
    <source>
        <strain evidence="3">2789STDY5834896</strain>
    </source>
</reference>
<feature type="domain" description="DUF3825" evidence="2">
    <location>
        <begin position="144"/>
        <end position="410"/>
    </location>
</feature>
<feature type="compositionally biased region" description="Low complexity" evidence="1">
    <location>
        <begin position="438"/>
        <end position="459"/>
    </location>
</feature>
<sequence>MEKIGLYGFGYLGKGRAYLEKLQQHATETVDEQALNQYVQQQIERGEVVYYGYQANGSLAYGPDFSPAKAQAKAVATGYTDHSGDKLLACTRRGPSGSWGEVFFTDHTFLFNTMRAYRMGFLSFRSYEEADAFISAIHQNLLPGEKWQFAKGEQNPALVRPKTRYEILESYLQMTFSKLVLEYQDPQSPNYQKIIFSKDGKYCYFNTGLLTNFAEDLYLIGEVYGKKPNGLFICNDPRMADGQRSLVTRYGFAKEAVQNGPGVATFFTRIQDIIYDPSVPIDFTAAKLQHIIVDGIERGRFPRHYTQQYQNGQIALWDLSQKLKAGIENARLIATRNYKYVVPQYRAATRQRPGAIQFLMPIYLDRMFDKQPDFALVLSYHDGYYVPETILLLAWAYQNARILCKPDDSWLNPSEIVDDAPEGAPSDENTTAPVTHHPAPAVSTASAPPQSPATAGPSAVASVVSHPAAGDSALAEGALAFPHRVWLRQLTIGNNASLRGLFDGDKVGTISRKKTGDCDLEPLLGQQMLVDIVARNPLGGTYQATPVRDGSNAFTLRPEHPNCAVKQPAGTPAHTPQAQAAPHQGSHITTGTAPATAAPDLPAAAPAAATSPLEQLVQNLPQGITVQDLFSQLVQGMQASMAPTSNPADTAPAAAPAPIPAPPPPTTGPTSSPSIGDIVVLRDIKKGNNGGIRGVFGDGGATATISRSLLTHPKAYYYEKQLLPVRLLGVNPLGGGFRAEPAEQP</sequence>
<dbReference type="Pfam" id="PF12873">
    <property type="entry name" value="DUF3825"/>
    <property type="match status" value="1"/>
</dbReference>
<evidence type="ECO:0000256" key="1">
    <source>
        <dbReference type="SAM" id="MobiDB-lite"/>
    </source>
</evidence>
<proteinExistence type="predicted"/>
<feature type="compositionally biased region" description="Pro residues" evidence="1">
    <location>
        <begin position="655"/>
        <end position="667"/>
    </location>
</feature>
<feature type="region of interest" description="Disordered" evidence="1">
    <location>
        <begin position="558"/>
        <end position="607"/>
    </location>
</feature>